<dbReference type="EMBL" id="JAPEVG010000552">
    <property type="protein sequence ID" value="KAJ8457526.1"/>
    <property type="molecule type" value="Genomic_DNA"/>
</dbReference>
<feature type="compositionally biased region" description="Basic and acidic residues" evidence="1">
    <location>
        <begin position="1"/>
        <end position="11"/>
    </location>
</feature>
<proteinExistence type="predicted"/>
<gene>
    <name evidence="2" type="ORF">ONZ51_g11474</name>
</gene>
<dbReference type="AlphaFoldDB" id="A0AAD7TIM3"/>
<comment type="caution">
    <text evidence="2">The sequence shown here is derived from an EMBL/GenBank/DDBJ whole genome shotgun (WGS) entry which is preliminary data.</text>
</comment>
<keyword evidence="3" id="KW-1185">Reference proteome</keyword>
<protein>
    <submittedName>
        <fullName evidence="2">Uncharacterized protein</fullName>
    </submittedName>
</protein>
<evidence type="ECO:0000313" key="2">
    <source>
        <dbReference type="EMBL" id="KAJ8457526.1"/>
    </source>
</evidence>
<evidence type="ECO:0000313" key="3">
    <source>
        <dbReference type="Proteomes" id="UP001215151"/>
    </source>
</evidence>
<evidence type="ECO:0000256" key="1">
    <source>
        <dbReference type="SAM" id="MobiDB-lite"/>
    </source>
</evidence>
<reference evidence="2" key="1">
    <citation type="submission" date="2022-11" db="EMBL/GenBank/DDBJ databases">
        <title>Genome Sequence of Cubamyces cubensis.</title>
        <authorList>
            <person name="Buettner E."/>
        </authorList>
    </citation>
    <scope>NUCLEOTIDE SEQUENCE</scope>
    <source>
        <strain evidence="2">MPL-01</strain>
    </source>
</reference>
<feature type="region of interest" description="Disordered" evidence="1">
    <location>
        <begin position="1"/>
        <end position="24"/>
    </location>
</feature>
<accession>A0AAD7TIM3</accession>
<name>A0AAD7TIM3_9APHY</name>
<sequence>MDRRFGMHWEDSDSEEESVEGPQPYDYVGYAAATGAMEQKGYEARAGAPLPFPQLRRIEIARVDFPFDRGLPAQHQQTCQYIPSLDYWMVLGRGNRPDGFDVLGFVKGLRARVERGAVPVGRVDFEESQCLQRERLIPLVEAVKEVWWDGKRLTLDDLGTQEPWSRARCRDAFGRYYSYWSDDEEYM</sequence>
<organism evidence="2 3">
    <name type="scientific">Trametes cubensis</name>
    <dbReference type="NCBI Taxonomy" id="1111947"/>
    <lineage>
        <taxon>Eukaryota</taxon>
        <taxon>Fungi</taxon>
        <taxon>Dikarya</taxon>
        <taxon>Basidiomycota</taxon>
        <taxon>Agaricomycotina</taxon>
        <taxon>Agaricomycetes</taxon>
        <taxon>Polyporales</taxon>
        <taxon>Polyporaceae</taxon>
        <taxon>Trametes</taxon>
    </lineage>
</organism>
<dbReference type="Proteomes" id="UP001215151">
    <property type="component" value="Unassembled WGS sequence"/>
</dbReference>